<accession>A0A098YFR8</accession>
<dbReference type="AlphaFoldDB" id="A0A098YFR8"/>
<dbReference type="Proteomes" id="UP000029713">
    <property type="component" value="Unassembled WGS sequence"/>
</dbReference>
<dbReference type="EMBL" id="JPMX01000003">
    <property type="protein sequence ID" value="KGH48631.1"/>
    <property type="molecule type" value="Genomic_DNA"/>
</dbReference>
<proteinExistence type="predicted"/>
<sequence length="128" mass="13845">MLFIPIDARGAHVMVCDDVCLNAVRDQLPAEGPLALTTTVVCATCLACSLTVEGTHCPCSRLEVSCSRPSWLLCTQARTALDTIYETCGPTTLTDADWQQLLGWAEEVWNGGLVGLLWAREHQPDAGQ</sequence>
<evidence type="ECO:0000313" key="2">
    <source>
        <dbReference type="Proteomes" id="UP000029713"/>
    </source>
</evidence>
<dbReference type="RefSeq" id="WP_036332752.1">
    <property type="nucleotide sequence ID" value="NZ_JPMX01000003.1"/>
</dbReference>
<reference evidence="1 2" key="1">
    <citation type="submission" date="2014-07" db="EMBL/GenBank/DDBJ databases">
        <title>Biosystematic studies on Modestobacter strains isolated from extreme hyper-arid desert soil and from historic building.</title>
        <authorList>
            <person name="Bukarasam K."/>
            <person name="Bull A."/>
            <person name="Girard G."/>
            <person name="van Wezel G."/>
            <person name="Goodfellow M."/>
        </authorList>
    </citation>
    <scope>NUCLEOTIDE SEQUENCE [LARGE SCALE GENOMIC DNA]</scope>
    <source>
        <strain evidence="1 2">KNN45-2b</strain>
    </source>
</reference>
<name>A0A098YFR8_9ACTN</name>
<organism evidence="1 2">
    <name type="scientific">Modestobacter caceresii</name>
    <dbReference type="NCBI Taxonomy" id="1522368"/>
    <lineage>
        <taxon>Bacteria</taxon>
        <taxon>Bacillati</taxon>
        <taxon>Actinomycetota</taxon>
        <taxon>Actinomycetes</taxon>
        <taxon>Geodermatophilales</taxon>
        <taxon>Geodermatophilaceae</taxon>
        <taxon>Modestobacter</taxon>
    </lineage>
</organism>
<gene>
    <name evidence="1" type="ORF">IN07_01325</name>
</gene>
<comment type="caution">
    <text evidence="1">The sequence shown here is derived from an EMBL/GenBank/DDBJ whole genome shotgun (WGS) entry which is preliminary data.</text>
</comment>
<protein>
    <submittedName>
        <fullName evidence="1">Uncharacterized protein</fullName>
    </submittedName>
</protein>
<keyword evidence="2" id="KW-1185">Reference proteome</keyword>
<evidence type="ECO:0000313" key="1">
    <source>
        <dbReference type="EMBL" id="KGH48631.1"/>
    </source>
</evidence>